<feature type="transmembrane region" description="Helical" evidence="8">
    <location>
        <begin position="607"/>
        <end position="628"/>
    </location>
</feature>
<feature type="coiled-coil region" evidence="7">
    <location>
        <begin position="99"/>
        <end position="164"/>
    </location>
</feature>
<feature type="transmembrane region" description="Helical" evidence="8">
    <location>
        <begin position="662"/>
        <end position="679"/>
    </location>
</feature>
<dbReference type="AlphaFoldDB" id="A0A517QRZ8"/>
<dbReference type="EMBL" id="CP036267">
    <property type="protein sequence ID" value="QDT34391.1"/>
    <property type="molecule type" value="Genomic_DNA"/>
</dbReference>
<feature type="signal peptide" evidence="9">
    <location>
        <begin position="1"/>
        <end position="25"/>
    </location>
</feature>
<evidence type="ECO:0000259" key="10">
    <source>
        <dbReference type="Pfam" id="PF00924"/>
    </source>
</evidence>
<keyword evidence="5 8" id="KW-1133">Transmembrane helix</keyword>
<dbReference type="InterPro" id="IPR006685">
    <property type="entry name" value="MscS_channel_2nd"/>
</dbReference>
<dbReference type="InterPro" id="IPR052702">
    <property type="entry name" value="MscS-like_channel"/>
</dbReference>
<name>A0A517QRZ8_9PLAN</name>
<feature type="transmembrane region" description="Helical" evidence="8">
    <location>
        <begin position="523"/>
        <end position="542"/>
    </location>
</feature>
<gene>
    <name evidence="14" type="primary">mscK_2</name>
    <name evidence="14" type="ORF">Mal48_36510</name>
</gene>
<dbReference type="RefSeq" id="WP_197441780.1">
    <property type="nucleotide sequence ID" value="NZ_CP036267.1"/>
</dbReference>
<dbReference type="SUPFAM" id="SSF82689">
    <property type="entry name" value="Mechanosensitive channel protein MscS (YggB), C-terminal domain"/>
    <property type="match status" value="1"/>
</dbReference>
<feature type="coiled-coil region" evidence="7">
    <location>
        <begin position="235"/>
        <end position="267"/>
    </location>
</feature>
<dbReference type="InterPro" id="IPR049278">
    <property type="entry name" value="MS_channel_C"/>
</dbReference>
<dbReference type="Pfam" id="PF00924">
    <property type="entry name" value="MS_channel_2nd"/>
    <property type="match status" value="1"/>
</dbReference>
<feature type="chain" id="PRO_5022173436" evidence="9">
    <location>
        <begin position="26"/>
        <end position="1156"/>
    </location>
</feature>
<keyword evidence="6 8" id="KW-0472">Membrane</keyword>
<evidence type="ECO:0000256" key="7">
    <source>
        <dbReference type="SAM" id="Coils"/>
    </source>
</evidence>
<dbReference type="InterPro" id="IPR024393">
    <property type="entry name" value="MscS_porin"/>
</dbReference>
<feature type="transmembrane region" description="Helical" evidence="8">
    <location>
        <begin position="760"/>
        <end position="781"/>
    </location>
</feature>
<dbReference type="Pfam" id="PF12794">
    <property type="entry name" value="MscS_TM"/>
    <property type="match status" value="1"/>
</dbReference>
<keyword evidence="9" id="KW-0732">Signal</keyword>
<dbReference type="InterPro" id="IPR025692">
    <property type="entry name" value="MscS_IM_dom1"/>
</dbReference>
<dbReference type="Gene3D" id="3.30.70.100">
    <property type="match status" value="1"/>
</dbReference>
<accession>A0A517QRZ8</accession>
<keyword evidence="3" id="KW-1003">Cell membrane</keyword>
<feature type="domain" description="Mechanosensitive ion channel MscS C-terminal" evidence="13">
    <location>
        <begin position="1038"/>
        <end position="1121"/>
    </location>
</feature>
<feature type="transmembrane region" description="Helical" evidence="8">
    <location>
        <begin position="949"/>
        <end position="977"/>
    </location>
</feature>
<evidence type="ECO:0000256" key="6">
    <source>
        <dbReference type="ARBA" id="ARBA00023136"/>
    </source>
</evidence>
<keyword evidence="15" id="KW-1185">Reference proteome</keyword>
<organism evidence="14 15">
    <name type="scientific">Thalassoglobus polymorphus</name>
    <dbReference type="NCBI Taxonomy" id="2527994"/>
    <lineage>
        <taxon>Bacteria</taxon>
        <taxon>Pseudomonadati</taxon>
        <taxon>Planctomycetota</taxon>
        <taxon>Planctomycetia</taxon>
        <taxon>Planctomycetales</taxon>
        <taxon>Planctomycetaceae</taxon>
        <taxon>Thalassoglobus</taxon>
    </lineage>
</organism>
<feature type="transmembrane region" description="Helical" evidence="8">
    <location>
        <begin position="730"/>
        <end position="754"/>
    </location>
</feature>
<protein>
    <submittedName>
        <fullName evidence="14">Mechanosensitive channel MscK</fullName>
    </submittedName>
</protein>
<evidence type="ECO:0000256" key="1">
    <source>
        <dbReference type="ARBA" id="ARBA00004651"/>
    </source>
</evidence>
<feature type="domain" description="Mechanosensitive ion channel inner membrane" evidence="11">
    <location>
        <begin position="529"/>
        <end position="871"/>
    </location>
</feature>
<dbReference type="InterPro" id="IPR010920">
    <property type="entry name" value="LSM_dom_sf"/>
</dbReference>
<evidence type="ECO:0000256" key="3">
    <source>
        <dbReference type="ARBA" id="ARBA00022475"/>
    </source>
</evidence>
<feature type="transmembrane region" description="Helical" evidence="8">
    <location>
        <begin position="581"/>
        <end position="601"/>
    </location>
</feature>
<dbReference type="GO" id="GO:0005886">
    <property type="term" value="C:plasma membrane"/>
    <property type="evidence" value="ECO:0007669"/>
    <property type="project" value="UniProtKB-SubCell"/>
</dbReference>
<feature type="transmembrane region" description="Helical" evidence="8">
    <location>
        <begin position="691"/>
        <end position="709"/>
    </location>
</feature>
<dbReference type="Gene3D" id="2.30.30.60">
    <property type="match status" value="1"/>
</dbReference>
<dbReference type="PANTHER" id="PTHR30347:SF1">
    <property type="entry name" value="MECHANOSENSITIVE CHANNEL MSCK"/>
    <property type="match status" value="1"/>
</dbReference>
<evidence type="ECO:0000259" key="12">
    <source>
        <dbReference type="Pfam" id="PF12795"/>
    </source>
</evidence>
<comment type="subcellular location">
    <subcellularLocation>
        <location evidence="1">Cell membrane</location>
        <topology evidence="1">Multi-pass membrane protein</topology>
    </subcellularLocation>
</comment>
<dbReference type="Gene3D" id="1.10.287.1260">
    <property type="match status" value="1"/>
</dbReference>
<proteinExistence type="inferred from homology"/>
<dbReference type="Pfam" id="PF21082">
    <property type="entry name" value="MS_channel_3rd"/>
    <property type="match status" value="1"/>
</dbReference>
<reference evidence="14 15" key="1">
    <citation type="submission" date="2019-02" db="EMBL/GenBank/DDBJ databases">
        <title>Deep-cultivation of Planctomycetes and their phenomic and genomic characterization uncovers novel biology.</title>
        <authorList>
            <person name="Wiegand S."/>
            <person name="Jogler M."/>
            <person name="Boedeker C."/>
            <person name="Pinto D."/>
            <person name="Vollmers J."/>
            <person name="Rivas-Marin E."/>
            <person name="Kohn T."/>
            <person name="Peeters S.H."/>
            <person name="Heuer A."/>
            <person name="Rast P."/>
            <person name="Oberbeckmann S."/>
            <person name="Bunk B."/>
            <person name="Jeske O."/>
            <person name="Meyerdierks A."/>
            <person name="Storesund J.E."/>
            <person name="Kallscheuer N."/>
            <person name="Luecker S."/>
            <person name="Lage O.M."/>
            <person name="Pohl T."/>
            <person name="Merkel B.J."/>
            <person name="Hornburger P."/>
            <person name="Mueller R.-W."/>
            <person name="Bruemmer F."/>
            <person name="Labrenz M."/>
            <person name="Spormann A.M."/>
            <person name="Op den Camp H."/>
            <person name="Overmann J."/>
            <person name="Amann R."/>
            <person name="Jetten M.S.M."/>
            <person name="Mascher T."/>
            <person name="Medema M.H."/>
            <person name="Devos D.P."/>
            <person name="Kaster A.-K."/>
            <person name="Ovreas L."/>
            <person name="Rohde M."/>
            <person name="Galperin M.Y."/>
            <person name="Jogler C."/>
        </authorList>
    </citation>
    <scope>NUCLEOTIDE SEQUENCE [LARGE SCALE GENOMIC DNA]</scope>
    <source>
        <strain evidence="14 15">Mal48</strain>
    </source>
</reference>
<evidence type="ECO:0000256" key="5">
    <source>
        <dbReference type="ARBA" id="ARBA00022989"/>
    </source>
</evidence>
<feature type="transmembrane region" description="Helical" evidence="8">
    <location>
        <begin position="876"/>
        <end position="898"/>
    </location>
</feature>
<dbReference type="GO" id="GO:0008381">
    <property type="term" value="F:mechanosensitive monoatomic ion channel activity"/>
    <property type="evidence" value="ECO:0007669"/>
    <property type="project" value="UniProtKB-ARBA"/>
</dbReference>
<keyword evidence="4 8" id="KW-0812">Transmembrane</keyword>
<evidence type="ECO:0000256" key="4">
    <source>
        <dbReference type="ARBA" id="ARBA00022692"/>
    </source>
</evidence>
<feature type="domain" description="Mechanosensitive ion channel MscS" evidence="10">
    <location>
        <begin position="965"/>
        <end position="1030"/>
    </location>
</feature>
<evidence type="ECO:0000313" key="15">
    <source>
        <dbReference type="Proteomes" id="UP000315724"/>
    </source>
</evidence>
<dbReference type="InterPro" id="IPR011066">
    <property type="entry name" value="MscS_channel_C_sf"/>
</dbReference>
<dbReference type="Pfam" id="PF12795">
    <property type="entry name" value="MscS_porin"/>
    <property type="match status" value="1"/>
</dbReference>
<evidence type="ECO:0000256" key="8">
    <source>
        <dbReference type="SAM" id="Phobius"/>
    </source>
</evidence>
<evidence type="ECO:0000259" key="13">
    <source>
        <dbReference type="Pfam" id="PF21082"/>
    </source>
</evidence>
<feature type="transmembrane region" description="Helical" evidence="8">
    <location>
        <begin position="918"/>
        <end position="937"/>
    </location>
</feature>
<dbReference type="Proteomes" id="UP000315724">
    <property type="component" value="Chromosome"/>
</dbReference>
<comment type="similarity">
    <text evidence="2">Belongs to the MscS (TC 1.A.23) family.</text>
</comment>
<keyword evidence="7" id="KW-0175">Coiled coil</keyword>
<dbReference type="SUPFAM" id="SSF50182">
    <property type="entry name" value="Sm-like ribonucleoproteins"/>
    <property type="match status" value="1"/>
</dbReference>
<dbReference type="PANTHER" id="PTHR30347">
    <property type="entry name" value="POTASSIUM CHANNEL RELATED"/>
    <property type="match status" value="1"/>
</dbReference>
<evidence type="ECO:0000259" key="11">
    <source>
        <dbReference type="Pfam" id="PF12794"/>
    </source>
</evidence>
<dbReference type="KEGG" id="tpol:Mal48_36510"/>
<dbReference type="InterPro" id="IPR023408">
    <property type="entry name" value="MscS_beta-dom_sf"/>
</dbReference>
<feature type="domain" description="Mechanosensitive ion channel MscS porin" evidence="12">
    <location>
        <begin position="58"/>
        <end position="281"/>
    </location>
</feature>
<sequence length="1156" mass="130301" precursor="true">MRLISYLLLLSCFLLNSLSLPIASAQLPVIEQAPDENEAARTQTVTREGVDSLKTQIESSAELKEEEKQAALSSIQNAIVELTTAAEYSNREQAAKNDLSKVDDLRNHIQSELADLKKKKPETPPNDAELVNLGQDLAVKKAELAEAQTNLSSLEARIEGRTERQRAKKDRLAAIPAELEATKKKLTQLPSPEETTLISKAEQASLLATKKRLELEPTMLQTELSLSSAKEAVALSQMERELANLRVDRLKQEVQAYTDAVNTARRENAKTLKEDITLEAERALDSGEPWKKELAGILTHTTKIIDVELSVQNKLQALQKQISESREERESLAESLAQVKSRESRIGSSRSFGMRLRQQRSTIPDVDVLNSQIRSRSQTYEQTQIRYFETREERKKLDNLEEKIAAVLPNTNNDIEISDEDADEIDPTEVRLREALTQQREALDRLILIYDQYAEELDNYNAEQAYLIQLSNEITTYIDRRVLWIRSHDPLSIRTLTSDINSLRVLFDSDIWQKLIGLLFTDFWSHLFVYSLMIVIWGFLIVTQSRQSRRIQQTGKKAASRLNTSMKPTVQSMLMTFSKSLLLPLPILFIGWRLNVASNLIDPNLPYFPHFINLSSNLLIVATGLFCLEFIRNVHRPQGLAQSHFNWPKLSCEIVAKQTQSFLYFVTPLVVMIAVLTAWNSEGEPESLSRIFSIAVYLLLASALHQLVGNEKGAISPWVNANRNGWTDRFSTILHFLSVAVPVALATLTASGFTYASDRLALKLAETIMLIFGVLFIRALFLRWLTFRHRRLAIEEAREARAALARIDKDHETARNQTASEIQESKSILAEVSAQSRRLLNTSVVVFLLVGVWFIWTDVLPALHYFDDFTLPGTDLRLPNLLVAIVVAILTATAARNIPGLLQITLLEWLPIEKSSRYAIGALIQYGIAVIGILAISEPLNIGWDKVQWLAAALTFGLGFGLQEIFANFVSGLIILFEQPVRIGDVVTIDGVSGIVNRIRIRSTTIVDWDRKEYIVPNREFITGKLLNWTLSDSTTRIVLQVGVAYGTDPETVREMLLKIIRDQPHVMRDPSPSVTFDTFGDSSLDFTLRAFLPNLDNRVETIHQLNVEINRQFSEAGIEIPFPQRDLHVRSSVHLPITNDASETHIVTPQSDAEG</sequence>
<evidence type="ECO:0000256" key="9">
    <source>
        <dbReference type="SAM" id="SignalP"/>
    </source>
</evidence>
<feature type="transmembrane region" description="Helical" evidence="8">
    <location>
        <begin position="839"/>
        <end position="856"/>
    </location>
</feature>
<evidence type="ECO:0000313" key="14">
    <source>
        <dbReference type="EMBL" id="QDT34391.1"/>
    </source>
</evidence>
<feature type="coiled-coil region" evidence="7">
    <location>
        <begin position="308"/>
        <end position="342"/>
    </location>
</feature>
<evidence type="ECO:0000256" key="2">
    <source>
        <dbReference type="ARBA" id="ARBA00008017"/>
    </source>
</evidence>